<dbReference type="EMBL" id="GIKN01005302">
    <property type="protein sequence ID" value="NIE47575.1"/>
    <property type="molecule type" value="Transcribed_RNA"/>
</dbReference>
<dbReference type="Gene3D" id="3.30.420.10">
    <property type="entry name" value="Ribonuclease H-like superfamily/Ribonuclease H"/>
    <property type="match status" value="1"/>
</dbReference>
<organism evidence="2">
    <name type="scientific">Rhipicephalus microplus</name>
    <name type="common">Cattle tick</name>
    <name type="synonym">Boophilus microplus</name>
    <dbReference type="NCBI Taxonomy" id="6941"/>
    <lineage>
        <taxon>Eukaryota</taxon>
        <taxon>Metazoa</taxon>
        <taxon>Ecdysozoa</taxon>
        <taxon>Arthropoda</taxon>
        <taxon>Chelicerata</taxon>
        <taxon>Arachnida</taxon>
        <taxon>Acari</taxon>
        <taxon>Parasitiformes</taxon>
        <taxon>Ixodida</taxon>
        <taxon>Ixodoidea</taxon>
        <taxon>Ixodidae</taxon>
        <taxon>Rhipicephalinae</taxon>
        <taxon>Rhipicephalus</taxon>
        <taxon>Boophilus</taxon>
    </lineage>
</organism>
<reference evidence="2" key="1">
    <citation type="submission" date="2020-03" db="EMBL/GenBank/DDBJ databases">
        <title>A transcriptome and proteome of the tick Rhipicephalus microplus shaped by the genetic composition of its hosts and developmental stage.</title>
        <authorList>
            <person name="Garcia G.R."/>
            <person name="Ribeiro J.M.C."/>
            <person name="Maruyama S.R."/>
            <person name="Gardinasse L.G."/>
            <person name="Nelson K."/>
            <person name="Ferreira B.R."/>
            <person name="Andrade T.G."/>
            <person name="Santos I.K.F.M."/>
        </authorList>
    </citation>
    <scope>NUCLEOTIDE SEQUENCE</scope>
    <source>
        <strain evidence="2">NSGR</strain>
        <tissue evidence="2">Salivary glands</tissue>
    </source>
</reference>
<protein>
    <submittedName>
        <fullName evidence="2">Putative tick transposon</fullName>
    </submittedName>
</protein>
<dbReference type="PANTHER" id="PTHR47266">
    <property type="entry name" value="ENDONUCLEASE-RELATED"/>
    <property type="match status" value="1"/>
</dbReference>
<dbReference type="InterPro" id="IPR036397">
    <property type="entry name" value="RNaseH_sf"/>
</dbReference>
<proteinExistence type="predicted"/>
<dbReference type="AlphaFoldDB" id="A0A6G5A997"/>
<sequence length="173" mass="19517">MFLPNHTDWDLALPYVTFAYNSSRHDTAGYSPFFLLFGREPTLPPDIVIPSPGVPTSEYAMDAITRAAHSREITRTHLLTSQEKQRRLYDQRHRDVHFPTCSLVLLWSPTRQVGLSGKLLTRYTGPYRVLRVVTPVTYEIGPAAPLPSCAQQATDIVHVARLKPYNSPSDVDI</sequence>
<dbReference type="InterPro" id="IPR052160">
    <property type="entry name" value="Gypsy_RT_Integrase-like"/>
</dbReference>
<dbReference type="Pfam" id="PF24626">
    <property type="entry name" value="SH3_Tf2-1"/>
    <property type="match status" value="1"/>
</dbReference>
<accession>A0A6G5A997</accession>
<dbReference type="GO" id="GO:0003676">
    <property type="term" value="F:nucleic acid binding"/>
    <property type="evidence" value="ECO:0007669"/>
    <property type="project" value="InterPro"/>
</dbReference>
<evidence type="ECO:0000259" key="1">
    <source>
        <dbReference type="Pfam" id="PF24626"/>
    </source>
</evidence>
<feature type="domain" description="Tf2-1-like SH3-like" evidence="1">
    <location>
        <begin position="108"/>
        <end position="165"/>
    </location>
</feature>
<evidence type="ECO:0000313" key="2">
    <source>
        <dbReference type="EMBL" id="NIE47575.1"/>
    </source>
</evidence>
<dbReference type="InterPro" id="IPR056924">
    <property type="entry name" value="SH3_Tf2-1"/>
</dbReference>
<name>A0A6G5A997_RHIMP</name>